<dbReference type="SMART" id="SM00283">
    <property type="entry name" value="MA"/>
    <property type="match status" value="1"/>
</dbReference>
<dbReference type="EMBL" id="CAMAPC010000004">
    <property type="protein sequence ID" value="CAH9054701.1"/>
    <property type="molecule type" value="Genomic_DNA"/>
</dbReference>
<dbReference type="PROSITE" id="PS50885">
    <property type="entry name" value="HAMP"/>
    <property type="match status" value="1"/>
</dbReference>
<evidence type="ECO:0000259" key="6">
    <source>
        <dbReference type="PROSITE" id="PS50111"/>
    </source>
</evidence>
<evidence type="ECO:0000256" key="5">
    <source>
        <dbReference type="SAM" id="Phobius"/>
    </source>
</evidence>
<dbReference type="CDD" id="cd06225">
    <property type="entry name" value="HAMP"/>
    <property type="match status" value="1"/>
</dbReference>
<reference evidence="8 11" key="1">
    <citation type="submission" date="2022-07" db="EMBL/GenBank/DDBJ databases">
        <authorList>
            <person name="Criscuolo A."/>
        </authorList>
    </citation>
    <scope>NUCLEOTIDE SEQUENCE</scope>
    <source>
        <strain evidence="11">CIP 111951</strain>
        <strain evidence="8">CIP111854</strain>
        <strain evidence="9">CIP111951</strain>
    </source>
</reference>
<evidence type="ECO:0000313" key="10">
    <source>
        <dbReference type="Proteomes" id="UP001152467"/>
    </source>
</evidence>
<dbReference type="Pfam" id="PF00015">
    <property type="entry name" value="MCPsignal"/>
    <property type="match status" value="1"/>
</dbReference>
<feature type="transmembrane region" description="Helical" evidence="5">
    <location>
        <begin position="61"/>
        <end position="84"/>
    </location>
</feature>
<comment type="similarity">
    <text evidence="3">Belongs to the methyl-accepting chemotaxis (MCP) protein family.</text>
</comment>
<evidence type="ECO:0000256" key="1">
    <source>
        <dbReference type="ARBA" id="ARBA00004370"/>
    </source>
</evidence>
<comment type="caution">
    <text evidence="8">The sequence shown here is derived from an EMBL/GenBank/DDBJ whole genome shotgun (WGS) entry which is preliminary data.</text>
</comment>
<proteinExistence type="inferred from homology"/>
<evidence type="ECO:0000256" key="2">
    <source>
        <dbReference type="ARBA" id="ARBA00023224"/>
    </source>
</evidence>
<evidence type="ECO:0000256" key="3">
    <source>
        <dbReference type="ARBA" id="ARBA00029447"/>
    </source>
</evidence>
<accession>A0A9W4QVE3</accession>
<dbReference type="EMBL" id="CAMAPD010000008">
    <property type="protein sequence ID" value="CAH9059291.1"/>
    <property type="molecule type" value="Genomic_DNA"/>
</dbReference>
<evidence type="ECO:0000313" key="9">
    <source>
        <dbReference type="EMBL" id="CAH9059291.1"/>
    </source>
</evidence>
<evidence type="ECO:0000313" key="8">
    <source>
        <dbReference type="EMBL" id="CAH9054701.1"/>
    </source>
</evidence>
<keyword evidence="5" id="KW-1133">Transmembrane helix</keyword>
<dbReference type="AlphaFoldDB" id="A0A9W4QVE3"/>
<dbReference type="GO" id="GO:0016020">
    <property type="term" value="C:membrane"/>
    <property type="evidence" value="ECO:0007669"/>
    <property type="project" value="UniProtKB-SubCell"/>
</dbReference>
<dbReference type="GO" id="GO:0004888">
    <property type="term" value="F:transmembrane signaling receptor activity"/>
    <property type="evidence" value="ECO:0007669"/>
    <property type="project" value="InterPro"/>
</dbReference>
<dbReference type="Gene3D" id="1.10.287.950">
    <property type="entry name" value="Methyl-accepting chemotaxis protein"/>
    <property type="match status" value="1"/>
</dbReference>
<keyword evidence="5" id="KW-0812">Transmembrane</keyword>
<dbReference type="GO" id="GO:0007165">
    <property type="term" value="P:signal transduction"/>
    <property type="evidence" value="ECO:0007669"/>
    <property type="project" value="UniProtKB-KW"/>
</dbReference>
<evidence type="ECO:0000256" key="4">
    <source>
        <dbReference type="PROSITE-ProRule" id="PRU00284"/>
    </source>
</evidence>
<dbReference type="Proteomes" id="UP001152485">
    <property type="component" value="Unassembled WGS sequence"/>
</dbReference>
<evidence type="ECO:0000259" key="7">
    <source>
        <dbReference type="PROSITE" id="PS50885"/>
    </source>
</evidence>
<dbReference type="PANTHER" id="PTHR32089">
    <property type="entry name" value="METHYL-ACCEPTING CHEMOTAXIS PROTEIN MCPB"/>
    <property type="match status" value="1"/>
</dbReference>
<dbReference type="SUPFAM" id="SSF58104">
    <property type="entry name" value="Methyl-accepting chemotaxis protein (MCP) signaling domain"/>
    <property type="match status" value="1"/>
</dbReference>
<dbReference type="Proteomes" id="UP001152467">
    <property type="component" value="Unassembled WGS sequence"/>
</dbReference>
<evidence type="ECO:0000313" key="11">
    <source>
        <dbReference type="Proteomes" id="UP001152485"/>
    </source>
</evidence>
<name>A0A9W4QVE3_9GAMM</name>
<feature type="domain" description="HAMP" evidence="7">
    <location>
        <begin position="82"/>
        <end position="136"/>
    </location>
</feature>
<dbReference type="PANTHER" id="PTHR32089:SF112">
    <property type="entry name" value="LYSOZYME-LIKE PROTEIN-RELATED"/>
    <property type="match status" value="1"/>
</dbReference>
<dbReference type="GO" id="GO:0006935">
    <property type="term" value="P:chemotaxis"/>
    <property type="evidence" value="ECO:0007669"/>
    <property type="project" value="InterPro"/>
</dbReference>
<protein>
    <recommendedName>
        <fullName evidence="12">Chemotaxis protein</fullName>
    </recommendedName>
</protein>
<feature type="transmembrane region" description="Helical" evidence="5">
    <location>
        <begin position="30"/>
        <end position="49"/>
    </location>
</feature>
<dbReference type="PRINTS" id="PR00260">
    <property type="entry name" value="CHEMTRNSDUCR"/>
</dbReference>
<organism evidence="8 10">
    <name type="scientific">Pseudoalteromonas holothuriae</name>
    <dbReference type="NCBI Taxonomy" id="2963714"/>
    <lineage>
        <taxon>Bacteria</taxon>
        <taxon>Pseudomonadati</taxon>
        <taxon>Pseudomonadota</taxon>
        <taxon>Gammaproteobacteria</taxon>
        <taxon>Alteromonadales</taxon>
        <taxon>Pseudoalteromonadaceae</taxon>
        <taxon>Pseudoalteromonas</taxon>
    </lineage>
</organism>
<dbReference type="InterPro" id="IPR004090">
    <property type="entry name" value="Chemotax_Me-accpt_rcpt"/>
</dbReference>
<dbReference type="InterPro" id="IPR003660">
    <property type="entry name" value="HAMP_dom"/>
</dbReference>
<comment type="subcellular location">
    <subcellularLocation>
        <location evidence="1">Membrane</location>
    </subcellularLocation>
</comment>
<dbReference type="PROSITE" id="PS50111">
    <property type="entry name" value="CHEMOTAXIS_TRANSDUC_2"/>
    <property type="match status" value="1"/>
</dbReference>
<keyword evidence="2 4" id="KW-0807">Transducer</keyword>
<gene>
    <name evidence="8" type="ORF">PSECIP111854_01427</name>
    <name evidence="9" type="ORF">PSECIP111951_02044</name>
</gene>
<dbReference type="SMART" id="SM00304">
    <property type="entry name" value="HAMP"/>
    <property type="match status" value="2"/>
</dbReference>
<evidence type="ECO:0008006" key="12">
    <source>
        <dbReference type="Google" id="ProtNLM"/>
    </source>
</evidence>
<dbReference type="InterPro" id="IPR004089">
    <property type="entry name" value="MCPsignal_dom"/>
</dbReference>
<feature type="domain" description="Methyl-accepting transducer" evidence="6">
    <location>
        <begin position="141"/>
        <end position="377"/>
    </location>
</feature>
<sequence>MDNQKPTMSLYMRLYNQIEQSFFYTLSRKIFGNLSFVFAFQVFTLVWLYRELDANNGSFGLFWLMTLGAVGGFIFTLFYMRFLIVRPVRAMRDSLQQANRQDGNLNATLPKFSYDEFRELSEQYNAFTLHLRELLEKTYEGAQTAATSNEQVTHSMQQTADFGGQQINMSDSIIAASDQVTHSLQSIVTNTDQVYQANTQSLQFVQESSQSLTTLVDEVKQITVLLGNFSTTVSGLKENSENIRSILKMVEEFSDQTNLLALNAAIEAARAGEAGRGFAVVADEVRSLSVKVNDATRQISDFINQMNSLVGETHRESELLISHSESAEQAISKTSFGFTDMSHDFERNQAQLEQIASAVHQLESTQANTHESVQQIVALAQQAKTQIDTALADCKHAQQLTQTTQQALKRFV</sequence>
<keyword evidence="10" id="KW-1185">Reference proteome</keyword>
<keyword evidence="5" id="KW-0472">Membrane</keyword>